<evidence type="ECO:0000313" key="2">
    <source>
        <dbReference type="EMBL" id="ADK86452.1"/>
    </source>
</evidence>
<evidence type="ECO:0000259" key="1">
    <source>
        <dbReference type="Pfam" id="PF00535"/>
    </source>
</evidence>
<keyword evidence="3" id="KW-1185">Reference proteome</keyword>
<evidence type="ECO:0000313" key="3">
    <source>
        <dbReference type="Proteomes" id="UP000009047"/>
    </source>
</evidence>
<dbReference type="SUPFAM" id="SSF53448">
    <property type="entry name" value="Nucleotide-diphospho-sugar transferases"/>
    <property type="match status" value="1"/>
</dbReference>
<dbReference type="STRING" id="644282.Deba_3099"/>
<dbReference type="AlphaFoldDB" id="E1QLL7"/>
<dbReference type="EMBL" id="CP002085">
    <property type="protein sequence ID" value="ADK86452.1"/>
    <property type="molecule type" value="Genomic_DNA"/>
</dbReference>
<dbReference type="HOGENOM" id="CLU_025996_0_5_7"/>
<dbReference type="PANTHER" id="PTHR43685">
    <property type="entry name" value="GLYCOSYLTRANSFERASE"/>
    <property type="match status" value="1"/>
</dbReference>
<keyword evidence="2" id="KW-0808">Transferase</keyword>
<dbReference type="GO" id="GO:0016740">
    <property type="term" value="F:transferase activity"/>
    <property type="evidence" value="ECO:0007669"/>
    <property type="project" value="UniProtKB-KW"/>
</dbReference>
<proteinExistence type="predicted"/>
<dbReference type="InterPro" id="IPR050834">
    <property type="entry name" value="Glycosyltransf_2"/>
</dbReference>
<organism evidence="2 3">
    <name type="scientific">Desulfarculus baarsii (strain ATCC 33931 / DSM 2075 / LMG 7858 / VKM B-1802 / 2st14)</name>
    <dbReference type="NCBI Taxonomy" id="644282"/>
    <lineage>
        <taxon>Bacteria</taxon>
        <taxon>Pseudomonadati</taxon>
        <taxon>Thermodesulfobacteriota</taxon>
        <taxon>Desulfarculia</taxon>
        <taxon>Desulfarculales</taxon>
        <taxon>Desulfarculaceae</taxon>
        <taxon>Desulfarculus</taxon>
    </lineage>
</organism>
<name>E1QLL7_DESB2</name>
<dbReference type="PANTHER" id="PTHR43685:SF11">
    <property type="entry name" value="GLYCOSYLTRANSFERASE TAGX-RELATED"/>
    <property type="match status" value="1"/>
</dbReference>
<protein>
    <submittedName>
        <fullName evidence="2">Glycosyl transferase family 2</fullName>
    </submittedName>
</protein>
<dbReference type="OrthoDB" id="5291101at2"/>
<dbReference type="Pfam" id="PF00535">
    <property type="entry name" value="Glycos_transf_2"/>
    <property type="match status" value="1"/>
</dbReference>
<dbReference type="eggNOG" id="COG1215">
    <property type="taxonomic scope" value="Bacteria"/>
</dbReference>
<gene>
    <name evidence="2" type="ordered locus">Deba_3099</name>
</gene>
<dbReference type="Gene3D" id="3.90.550.10">
    <property type="entry name" value="Spore Coat Polysaccharide Biosynthesis Protein SpsA, Chain A"/>
    <property type="match status" value="1"/>
</dbReference>
<accession>E1QLL7</accession>
<dbReference type="InterPro" id="IPR029044">
    <property type="entry name" value="Nucleotide-diphossugar_trans"/>
</dbReference>
<dbReference type="Proteomes" id="UP000009047">
    <property type="component" value="Chromosome"/>
</dbReference>
<dbReference type="InterPro" id="IPR001173">
    <property type="entry name" value="Glyco_trans_2-like"/>
</dbReference>
<reference evidence="2 3" key="1">
    <citation type="journal article" date="2010" name="Stand. Genomic Sci.">
        <title>Complete genome sequence of Desulfarculus baarsii type strain (2st14).</title>
        <authorList>
            <person name="Sun H."/>
            <person name="Spring S."/>
            <person name="Lapidus A."/>
            <person name="Davenport K."/>
            <person name="Del Rio T.G."/>
            <person name="Tice H."/>
            <person name="Nolan M."/>
            <person name="Copeland A."/>
            <person name="Cheng J.F."/>
            <person name="Lucas S."/>
            <person name="Tapia R."/>
            <person name="Goodwin L."/>
            <person name="Pitluck S."/>
            <person name="Ivanova N."/>
            <person name="Pagani I."/>
            <person name="Mavromatis K."/>
            <person name="Ovchinnikova G."/>
            <person name="Pati A."/>
            <person name="Chen A."/>
            <person name="Palaniappan K."/>
            <person name="Hauser L."/>
            <person name="Chang Y.J."/>
            <person name="Jeffries C.D."/>
            <person name="Detter J.C."/>
            <person name="Han C."/>
            <person name="Rohde M."/>
            <person name="Brambilla E."/>
            <person name="Goker M."/>
            <person name="Woyke T."/>
            <person name="Bristow J."/>
            <person name="Eisen J.A."/>
            <person name="Markowitz V."/>
            <person name="Hugenholtz P."/>
            <person name="Kyrpides N.C."/>
            <person name="Klenk H.P."/>
            <person name="Land M."/>
        </authorList>
    </citation>
    <scope>NUCLEOTIDE SEQUENCE [LARGE SCALE GENOMIC DNA]</scope>
    <source>
        <strain evidence="3">ATCC 33931 / DSM 2075 / LMG 7858 / VKM B-1802 / 2st14</strain>
    </source>
</reference>
<dbReference type="CAZy" id="GT2">
    <property type="family name" value="Glycosyltransferase Family 2"/>
</dbReference>
<sequence length="264" mass="29283">MDQEPLVSVLIPAYNMADTLGQAVESLLAQDYPRFEAIIIDDGSTDQTAQVARRYLPGGPHADGRVSLISQANGGKPAALNAGLARARGQLVAILDADDTWPPASLSLRVSALLARPDAVAVYADANYMDFAGNVYRTRRSRPFRTMGQLIASVICPVIGASLMARMAVLRDIGPLDPSFTRSDDAYLNAEVFRRGKMIHQPGVVLNYRNYPRPENIRLRLLSWRCDLRLARRHFRGPARWYYLAKLTLVMLLKVGYELVTAKK</sequence>
<dbReference type="CDD" id="cd00761">
    <property type="entry name" value="Glyco_tranf_GTA_type"/>
    <property type="match status" value="1"/>
</dbReference>
<feature type="domain" description="Glycosyltransferase 2-like" evidence="1">
    <location>
        <begin position="8"/>
        <end position="173"/>
    </location>
</feature>
<dbReference type="KEGG" id="dbr:Deba_3099"/>
<dbReference type="RefSeq" id="WP_013259889.1">
    <property type="nucleotide sequence ID" value="NC_014365.1"/>
</dbReference>